<dbReference type="SUPFAM" id="SSF48403">
    <property type="entry name" value="Ankyrin repeat"/>
    <property type="match status" value="1"/>
</dbReference>
<dbReference type="Gene3D" id="1.25.40.20">
    <property type="entry name" value="Ankyrin repeat-containing domain"/>
    <property type="match status" value="2"/>
</dbReference>
<dbReference type="Proteomes" id="UP000249458">
    <property type="component" value="Unassembled WGS sequence"/>
</dbReference>
<evidence type="ECO:0008006" key="5">
    <source>
        <dbReference type="Google" id="ProtNLM"/>
    </source>
</evidence>
<reference evidence="3 4" key="1">
    <citation type="submission" date="2017-02" db="EMBL/GenBank/DDBJ databases">
        <title>Legionella quilivanii strain from human: case report and whole genome sequencing analysis.</title>
        <authorList>
            <person name="Lalancette C."/>
            <person name="Leduc J.-M."/>
            <person name="Levesque S."/>
            <person name="Fournier E."/>
            <person name="Saoud J."/>
            <person name="Faucher S.P."/>
            <person name="Bernard K."/>
            <person name="Martineau C."/>
            <person name="Longtin J."/>
        </authorList>
    </citation>
    <scope>NUCLEOTIDE SEQUENCE [LARGE SCALE GENOMIC DNA]</scope>
    <source>
        <strain evidence="3 4">ID143958</strain>
    </source>
</reference>
<dbReference type="SMART" id="SM00248">
    <property type="entry name" value="ANK"/>
    <property type="match status" value="2"/>
</dbReference>
<accession>A0A364LKQ7</accession>
<dbReference type="InterPro" id="IPR002110">
    <property type="entry name" value="Ankyrin_rpt"/>
</dbReference>
<dbReference type="InterPro" id="IPR036770">
    <property type="entry name" value="Ankyrin_rpt-contain_sf"/>
</dbReference>
<keyword evidence="1" id="KW-0175">Coiled coil</keyword>
<dbReference type="RefSeq" id="WP_112218690.1">
    <property type="nucleotide sequence ID" value="NZ_MVJN01000003.1"/>
</dbReference>
<dbReference type="AlphaFoldDB" id="A0A364LKQ7"/>
<organism evidence="3 4">
    <name type="scientific">Legionella quinlivanii</name>
    <dbReference type="NCBI Taxonomy" id="45073"/>
    <lineage>
        <taxon>Bacteria</taxon>
        <taxon>Pseudomonadati</taxon>
        <taxon>Pseudomonadota</taxon>
        <taxon>Gammaproteobacteria</taxon>
        <taxon>Legionellales</taxon>
        <taxon>Legionellaceae</taxon>
        <taxon>Legionella</taxon>
    </lineage>
</organism>
<evidence type="ECO:0000313" key="4">
    <source>
        <dbReference type="Proteomes" id="UP000249458"/>
    </source>
</evidence>
<feature type="compositionally biased region" description="Polar residues" evidence="2">
    <location>
        <begin position="261"/>
        <end position="276"/>
    </location>
</feature>
<feature type="region of interest" description="Disordered" evidence="2">
    <location>
        <begin position="212"/>
        <end position="282"/>
    </location>
</feature>
<comment type="caution">
    <text evidence="3">The sequence shown here is derived from an EMBL/GenBank/DDBJ whole genome shotgun (WGS) entry which is preliminary data.</text>
</comment>
<proteinExistence type="predicted"/>
<evidence type="ECO:0000313" key="3">
    <source>
        <dbReference type="EMBL" id="RAP37321.1"/>
    </source>
</evidence>
<sequence>MAKQSNFVIITLPEYKKEAQEKYPGAVLVFTAEEIKGLEYENVILYRMLDNDLCREASREWTDGKVPTNLVKRGCGNSRFGPPLNKFFTSSTRATKRLFIDQGDDYPLAPLCNAFKKGIKTPETAFLSDPNLEQTEEERLTQWEEEICRLYQNGKKDIARNAFEHCLKEHRSYTDYDDFLLSKGLIKKEEPPVEKQEEAETVATMTECVAVGKEPSEKTDTAQEEQAPLSVADKKQTSNRRSNRRNKGKQAAIPKDEPKETTASLSGNSRSLSQRIDSLPTRDALARSPKFFNSGTGGKFGLPGSLEEIKMQLDSVANEQAAYQDELQKALQKRSSLEVKGAALKQKWASLQQEKRELIAQKPRLSRIEEKIQTDLNNLFDSFSESALDNTFKKKHPQETIFRWLILTENGGNDCFISRLKKENDKWMALKRYFINNPLELEHYFSLKALAKKDSISGQSYFEILCLRQHGLDFLKEMWDSMVIPDMLDTETLSRFKDILFAAPSVNTWDDLIGKNSLLMFLLNHPTGRPLFKILFSSQLFPSLCCKDIEGNTLLHWAVNNQRVNIIVAIMAARASALKDGFVMEEQDVFEVKNKEGLTPLELAKKLNLPLALNALDCSRYENPAPKKGNAPVYDVQYLQTKIQEISTTRGPILIPEVKQLSGEINELEIAKRIRTRKLLLDKNLTRQGAHNKNQLDRQIRVIEGLIKEKQRQQNEVTREARLKAMINLSRGQLGTQEIYENLDMFIISIPVDLLYTYLMATGTPNNLPLLMHLYKNNSDGISSWKCFQNYLQENPVLVNYYFSLDELFKQYNDLGKTRFELLARKREGLDFLFLIFNILSIPEKVNIESHRNIMVNLFADIAIQQWGSLDESQSLLMYLLNRPQGRFVLSKLPADLFFNLIRQQDSQWNSFLHWAAANRRVDLISMVLELKQKASDKISIQQFIDLKNEAGETALDIAKAHNFEQGITLLTGQTALKPGIASYTSLYHPPAAAAEATNSSSVALNETGSVTLS</sequence>
<dbReference type="EMBL" id="MVJN01000003">
    <property type="protein sequence ID" value="RAP37321.1"/>
    <property type="molecule type" value="Genomic_DNA"/>
</dbReference>
<feature type="coiled-coil region" evidence="1">
    <location>
        <begin position="306"/>
        <end position="340"/>
    </location>
</feature>
<evidence type="ECO:0000256" key="2">
    <source>
        <dbReference type="SAM" id="MobiDB-lite"/>
    </source>
</evidence>
<gene>
    <name evidence="3" type="ORF">B1207_03865</name>
</gene>
<name>A0A364LKQ7_9GAMM</name>
<feature type="compositionally biased region" description="Basic residues" evidence="2">
    <location>
        <begin position="237"/>
        <end position="248"/>
    </location>
</feature>
<evidence type="ECO:0000256" key="1">
    <source>
        <dbReference type="SAM" id="Coils"/>
    </source>
</evidence>
<protein>
    <recommendedName>
        <fullName evidence="5">Ankyrin repeats (3 copies)</fullName>
    </recommendedName>
</protein>